<dbReference type="EMBL" id="ML736752">
    <property type="protein sequence ID" value="KAE8406721.1"/>
    <property type="molecule type" value="Genomic_DNA"/>
</dbReference>
<reference evidence="1 2" key="1">
    <citation type="submission" date="2019-04" db="EMBL/GenBank/DDBJ databases">
        <authorList>
            <consortium name="DOE Joint Genome Institute"/>
            <person name="Mondo S."/>
            <person name="Kjaerbolling I."/>
            <person name="Vesth T."/>
            <person name="Frisvad J.C."/>
            <person name="Nybo J.L."/>
            <person name="Theobald S."/>
            <person name="Kildgaard S."/>
            <person name="Isbrandt T."/>
            <person name="Kuo A."/>
            <person name="Sato A."/>
            <person name="Lyhne E.K."/>
            <person name="Kogle M.E."/>
            <person name="Wiebenga A."/>
            <person name="Kun R.S."/>
            <person name="Lubbers R.J."/>
            <person name="Makela M.R."/>
            <person name="Barry K."/>
            <person name="Chovatia M."/>
            <person name="Clum A."/>
            <person name="Daum C."/>
            <person name="Haridas S."/>
            <person name="He G."/>
            <person name="LaButti K."/>
            <person name="Lipzen A."/>
            <person name="Riley R."/>
            <person name="Salamov A."/>
            <person name="Simmons B.A."/>
            <person name="Magnuson J.K."/>
            <person name="Henrissat B."/>
            <person name="Mortensen U.H."/>
            <person name="Larsen T.O."/>
            <person name="Devries R.P."/>
            <person name="Grigoriev I.V."/>
            <person name="Machida M."/>
            <person name="Baker S.E."/>
            <person name="Andersen M.R."/>
            <person name="Cantor M.N."/>
            <person name="Hua S.X."/>
        </authorList>
    </citation>
    <scope>NUCLEOTIDE SEQUENCE [LARGE SCALE GENOMIC DNA]</scope>
    <source>
        <strain evidence="1 2">CBS 119388</strain>
    </source>
</reference>
<dbReference type="AlphaFoldDB" id="A0A5N7DJW2"/>
<sequence>MGFKGFIVPIIQVIAISTLGAIRLSPSQWVDTFFLSSVSNWLVQEDTNMQRGLAGCSSMHPIYLLIITTMKTLGRPA</sequence>
<evidence type="ECO:0000313" key="2">
    <source>
        <dbReference type="Proteomes" id="UP000325579"/>
    </source>
</evidence>
<protein>
    <submittedName>
        <fullName evidence="1">Uncharacterized protein</fullName>
    </submittedName>
</protein>
<name>A0A5N7DJW2_9EURO</name>
<evidence type="ECO:0000313" key="1">
    <source>
        <dbReference type="EMBL" id="KAE8406721.1"/>
    </source>
</evidence>
<organism evidence="1 2">
    <name type="scientific">Aspergillus pseudonomiae</name>
    <dbReference type="NCBI Taxonomy" id="1506151"/>
    <lineage>
        <taxon>Eukaryota</taxon>
        <taxon>Fungi</taxon>
        <taxon>Dikarya</taxon>
        <taxon>Ascomycota</taxon>
        <taxon>Pezizomycotina</taxon>
        <taxon>Eurotiomycetes</taxon>
        <taxon>Eurotiomycetidae</taxon>
        <taxon>Eurotiales</taxon>
        <taxon>Aspergillaceae</taxon>
        <taxon>Aspergillus</taxon>
        <taxon>Aspergillus subgen. Circumdati</taxon>
    </lineage>
</organism>
<dbReference type="Proteomes" id="UP000325579">
    <property type="component" value="Unassembled WGS sequence"/>
</dbReference>
<accession>A0A5N7DJW2</accession>
<dbReference type="RefSeq" id="XP_031944040.1">
    <property type="nucleotide sequence ID" value="XM_032081320.1"/>
</dbReference>
<keyword evidence="2" id="KW-1185">Reference proteome</keyword>
<proteinExistence type="predicted"/>
<gene>
    <name evidence="1" type="ORF">BDV37DRAFT_242435</name>
</gene>
<dbReference type="GeneID" id="43666011"/>